<reference evidence="2" key="1">
    <citation type="submission" date="2020-01" db="EMBL/GenBank/DDBJ databases">
        <title>Identification and distribution of gene clusters putatively required for synthesis of sphingolipid metabolism inhibitors in phylogenetically diverse species of the filamentous fungus Fusarium.</title>
        <authorList>
            <person name="Kim H.-S."/>
            <person name="Busman M."/>
            <person name="Brown D.W."/>
            <person name="Divon H."/>
            <person name="Uhlig S."/>
            <person name="Proctor R.H."/>
        </authorList>
    </citation>
    <scope>NUCLEOTIDE SEQUENCE</scope>
    <source>
        <strain evidence="2">NRRL 31653</strain>
    </source>
</reference>
<dbReference type="EMBL" id="LUFC02000572">
    <property type="protein sequence ID" value="KAF4496091.1"/>
    <property type="molecule type" value="Genomic_DNA"/>
</dbReference>
<comment type="caution">
    <text evidence="2">The sequence shown here is derived from an EMBL/GenBank/DDBJ whole genome shotgun (WGS) entry which is preliminary data.</text>
</comment>
<feature type="compositionally biased region" description="Basic and acidic residues" evidence="1">
    <location>
        <begin position="33"/>
        <end position="43"/>
    </location>
</feature>
<protein>
    <submittedName>
        <fullName evidence="2">Uncharacterized protein</fullName>
    </submittedName>
</protein>
<dbReference type="AlphaFoldDB" id="A0A9P5B717"/>
<feature type="region of interest" description="Disordered" evidence="1">
    <location>
        <begin position="1"/>
        <end position="43"/>
    </location>
</feature>
<feature type="compositionally biased region" description="Polar residues" evidence="1">
    <location>
        <begin position="1"/>
        <end position="23"/>
    </location>
</feature>
<organism evidence="2 3">
    <name type="scientific">Fusarium agapanthi</name>
    <dbReference type="NCBI Taxonomy" id="1803897"/>
    <lineage>
        <taxon>Eukaryota</taxon>
        <taxon>Fungi</taxon>
        <taxon>Dikarya</taxon>
        <taxon>Ascomycota</taxon>
        <taxon>Pezizomycotina</taxon>
        <taxon>Sordariomycetes</taxon>
        <taxon>Hypocreomycetidae</taxon>
        <taxon>Hypocreales</taxon>
        <taxon>Nectriaceae</taxon>
        <taxon>Fusarium</taxon>
        <taxon>Fusarium fujikuroi species complex</taxon>
    </lineage>
</organism>
<proteinExistence type="predicted"/>
<name>A0A9P5B717_9HYPO</name>
<evidence type="ECO:0000256" key="1">
    <source>
        <dbReference type="SAM" id="MobiDB-lite"/>
    </source>
</evidence>
<evidence type="ECO:0000313" key="2">
    <source>
        <dbReference type="EMBL" id="KAF4496091.1"/>
    </source>
</evidence>
<keyword evidence="3" id="KW-1185">Reference proteome</keyword>
<sequence length="102" mass="11695">MLKSNKSARNTTPCAKATTSTKQSARKRHPRHRNQETRQMKRNLEDIQERLGHARARYEAAKDEVASCQKEITNFSQRMNGRRGVVSVQAEKESWAGILEDV</sequence>
<gene>
    <name evidence="2" type="ORF">FAGAP_7761</name>
</gene>
<evidence type="ECO:0000313" key="3">
    <source>
        <dbReference type="Proteomes" id="UP000737391"/>
    </source>
</evidence>
<dbReference type="OrthoDB" id="5046145at2759"/>
<accession>A0A9P5B717</accession>
<dbReference type="Proteomes" id="UP000737391">
    <property type="component" value="Unassembled WGS sequence"/>
</dbReference>